<dbReference type="Proteomes" id="UP000053235">
    <property type="component" value="Unassembled WGS sequence"/>
</dbReference>
<protein>
    <recommendedName>
        <fullName evidence="4">Mercuric ion transport protein</fullName>
    </recommendedName>
</protein>
<organism evidence="2 3">
    <name type="scientific">Roseibium alexandrii</name>
    <dbReference type="NCBI Taxonomy" id="388408"/>
    <lineage>
        <taxon>Bacteria</taxon>
        <taxon>Pseudomonadati</taxon>
        <taxon>Pseudomonadota</taxon>
        <taxon>Alphaproteobacteria</taxon>
        <taxon>Hyphomicrobiales</taxon>
        <taxon>Stappiaceae</taxon>
        <taxon>Roseibium</taxon>
    </lineage>
</organism>
<feature type="transmembrane region" description="Helical" evidence="1">
    <location>
        <begin position="37"/>
        <end position="65"/>
    </location>
</feature>
<sequence>MKNHIRASYLGSISALGVATCCVLPMAMMLLGLGGSWLAIFGTIAAASFYVLGLSTLMVLAAWLVTYRKGSLLQLKWWLAGSTTLTALAWVIVFNETRINDFLITLM</sequence>
<feature type="transmembrane region" description="Helical" evidence="1">
    <location>
        <begin position="77"/>
        <end position="94"/>
    </location>
</feature>
<keyword evidence="1" id="KW-0812">Transmembrane</keyword>
<dbReference type="AlphaFoldDB" id="A0A0M7AMD0"/>
<feature type="transmembrane region" description="Helical" evidence="1">
    <location>
        <begin position="7"/>
        <end position="31"/>
    </location>
</feature>
<evidence type="ECO:0000313" key="2">
    <source>
        <dbReference type="EMBL" id="CTQ75807.1"/>
    </source>
</evidence>
<dbReference type="STRING" id="388408.LAX5112_04367"/>
<dbReference type="EMBL" id="CXWD01000023">
    <property type="protein sequence ID" value="CTQ75807.1"/>
    <property type="molecule type" value="Genomic_DNA"/>
</dbReference>
<proteinExistence type="predicted"/>
<name>A0A0M7AMD0_9HYPH</name>
<keyword evidence="1" id="KW-0472">Membrane</keyword>
<dbReference type="RefSeq" id="WP_055673588.1">
    <property type="nucleotide sequence ID" value="NZ_CXWD01000023.1"/>
</dbReference>
<keyword evidence="1" id="KW-1133">Transmembrane helix</keyword>
<reference evidence="3" key="1">
    <citation type="submission" date="2015-07" db="EMBL/GenBank/DDBJ databases">
        <authorList>
            <person name="Rodrigo-Torres Lidia"/>
            <person name="Arahal R.David."/>
        </authorList>
    </citation>
    <scope>NUCLEOTIDE SEQUENCE [LARGE SCALE GENOMIC DNA]</scope>
    <source>
        <strain evidence="3">CECT 5112</strain>
    </source>
</reference>
<keyword evidence="3" id="KW-1185">Reference proteome</keyword>
<evidence type="ECO:0008006" key="4">
    <source>
        <dbReference type="Google" id="ProtNLM"/>
    </source>
</evidence>
<gene>
    <name evidence="2" type="ORF">LAX5112_04367</name>
</gene>
<evidence type="ECO:0000256" key="1">
    <source>
        <dbReference type="SAM" id="Phobius"/>
    </source>
</evidence>
<dbReference type="OrthoDB" id="7679503at2"/>
<evidence type="ECO:0000313" key="3">
    <source>
        <dbReference type="Proteomes" id="UP000053235"/>
    </source>
</evidence>
<accession>A0A0M7AMD0</accession>